<dbReference type="PANTHER" id="PTHR42915">
    <property type="entry name" value="HYPOTHETICAL 460 KDA PROTEIN IN FEUA-SIGW INTERGENIC REGION [PRECURSOR]"/>
    <property type="match status" value="1"/>
</dbReference>
<dbReference type="PANTHER" id="PTHR42915:SF1">
    <property type="entry name" value="PEPTIDOGLYCAN BETA-N-ACETYLMURAMIDASE NAMZ"/>
    <property type="match status" value="1"/>
</dbReference>
<dbReference type="EMBL" id="AMZN01000089">
    <property type="protein sequence ID" value="ELR68849.1"/>
    <property type="molecule type" value="Genomic_DNA"/>
</dbReference>
<dbReference type="STRING" id="1237149.C900_05675"/>
<evidence type="ECO:0000259" key="2">
    <source>
        <dbReference type="Pfam" id="PF20732"/>
    </source>
</evidence>
<dbReference type="PIRSF" id="PIRSF016719">
    <property type="entry name" value="UCP016719"/>
    <property type="match status" value="1"/>
</dbReference>
<feature type="domain" description="Peptidoglycan beta-N-acetylmuramidase NamZ N-terminal" evidence="1">
    <location>
        <begin position="47"/>
        <end position="244"/>
    </location>
</feature>
<feature type="domain" description="Peptidoglycan beta-N-acetylmuramidase NamZ C-terminal" evidence="2">
    <location>
        <begin position="250"/>
        <end position="385"/>
    </location>
</feature>
<dbReference type="PATRIC" id="fig|1237149.3.peg.5057"/>
<dbReference type="Pfam" id="PF20732">
    <property type="entry name" value="NamZ_C"/>
    <property type="match status" value="1"/>
</dbReference>
<evidence type="ECO:0000313" key="3">
    <source>
        <dbReference type="EMBL" id="ELR68849.1"/>
    </source>
</evidence>
<dbReference type="Proteomes" id="UP000011135">
    <property type="component" value="Unassembled WGS sequence"/>
</dbReference>
<dbReference type="InterPro" id="IPR048503">
    <property type="entry name" value="NamZ_C"/>
</dbReference>
<dbReference type="AlphaFoldDB" id="L8JMW6"/>
<dbReference type="eggNOG" id="COG3876">
    <property type="taxonomic scope" value="Bacteria"/>
</dbReference>
<gene>
    <name evidence="3" type="ORF">C900_05675</name>
</gene>
<dbReference type="Gene3D" id="3.40.50.12170">
    <property type="entry name" value="Uncharacterised protein PF07075, DUF1343"/>
    <property type="match status" value="1"/>
</dbReference>
<proteinExistence type="predicted"/>
<sequence>MNRLILFISFYLFFSSCSISQPEDPQLLLTGAEQTNEYLPMLKGKKIGMVVNHTSVIGKTHLVDSLLSLDIRIQKVFAPEHGFRGDADAGEKVKDGIDIATQLPIISLYGNNKKPSVEQLQGIDLVIFDIQDVGTRFYTYISTMHYVMEACAENDIKMLILDRPNPNGMYVDGPVLKPEFQSFVGLHPIPILHGLTVGELAQMINGEGWLNNSIKCDLKVIPVKNYSHDEDYSLPVKPSPNLPNGLSVKMYPSLCLFEGTVISVGRGTYKPFQQIGHPQFTDMAHQFTPKSIDGMSKYPPYEGQTCYGISFEDTDFEGGFTLKYIIDFYKKYGGEDYFNNFFDKLAGTDQLKQQIKKGISEEEIRKSWAPDLEQYRKMREKYLLYE</sequence>
<evidence type="ECO:0000313" key="4">
    <source>
        <dbReference type="Proteomes" id="UP000011135"/>
    </source>
</evidence>
<keyword evidence="4" id="KW-1185">Reference proteome</keyword>
<dbReference type="Pfam" id="PF07075">
    <property type="entry name" value="NamZ_N"/>
    <property type="match status" value="1"/>
</dbReference>
<dbReference type="PROSITE" id="PS51257">
    <property type="entry name" value="PROKAR_LIPOPROTEIN"/>
    <property type="match status" value="1"/>
</dbReference>
<dbReference type="InterPro" id="IPR008302">
    <property type="entry name" value="NamZ"/>
</dbReference>
<evidence type="ECO:0000259" key="1">
    <source>
        <dbReference type="Pfam" id="PF07075"/>
    </source>
</evidence>
<name>L8JMW6_9BACT</name>
<comment type="caution">
    <text evidence="3">The sequence shown here is derived from an EMBL/GenBank/DDBJ whole genome shotgun (WGS) entry which is preliminary data.</text>
</comment>
<protein>
    <submittedName>
        <fullName evidence="3">YzbB protein</fullName>
    </submittedName>
</protein>
<organism evidence="3 4">
    <name type="scientific">Fulvivirga imtechensis AK7</name>
    <dbReference type="NCBI Taxonomy" id="1237149"/>
    <lineage>
        <taxon>Bacteria</taxon>
        <taxon>Pseudomonadati</taxon>
        <taxon>Bacteroidota</taxon>
        <taxon>Cytophagia</taxon>
        <taxon>Cytophagales</taxon>
        <taxon>Fulvivirgaceae</taxon>
        <taxon>Fulvivirga</taxon>
    </lineage>
</organism>
<reference evidence="3 4" key="1">
    <citation type="submission" date="2012-12" db="EMBL/GenBank/DDBJ databases">
        <title>Genome assembly of Fulvivirga imtechensis AK7.</title>
        <authorList>
            <person name="Nupur N."/>
            <person name="Khatri I."/>
            <person name="Kumar R."/>
            <person name="Subramanian S."/>
            <person name="Pinnaka A."/>
        </authorList>
    </citation>
    <scope>NUCLEOTIDE SEQUENCE [LARGE SCALE GENOMIC DNA]</scope>
    <source>
        <strain evidence="3 4">AK7</strain>
    </source>
</reference>
<dbReference type="Gene3D" id="3.90.1150.140">
    <property type="match status" value="1"/>
</dbReference>
<accession>L8JMW6</accession>
<dbReference type="RefSeq" id="WP_009582785.1">
    <property type="nucleotide sequence ID" value="NZ_AMZN01000089.1"/>
</dbReference>
<dbReference type="InterPro" id="IPR048502">
    <property type="entry name" value="NamZ_N"/>
</dbReference>
<dbReference type="GO" id="GO:0033922">
    <property type="term" value="F:peptidoglycan beta-N-acetylmuramidase activity"/>
    <property type="evidence" value="ECO:0007669"/>
    <property type="project" value="InterPro"/>
</dbReference>